<sequence length="150" mass="16435">MSLETNIMEQMKAAMKEKNTVALEALRAIKSELLLAKTSGENLGELTEQDEITLLQKLVKQRKEAAEQFRVNNRPELEEKELKQAEVIQAFLPAQLSEEELVSALEVIVAEVGATSPKDMGKVMGVASKQLAGKADGKTISEQVKKILSA</sequence>
<dbReference type="PANTHER" id="PTHR28055:SF1">
    <property type="entry name" value="ALTERED INHERITANCE OF MITOCHONDRIA PROTEIN 41, MITOCHONDRIAL"/>
    <property type="match status" value="1"/>
</dbReference>
<dbReference type="Proteomes" id="UP000008641">
    <property type="component" value="Chromosome"/>
</dbReference>
<dbReference type="PANTHER" id="PTHR28055">
    <property type="entry name" value="ALTERED INHERITANCE OF MITOCHONDRIA PROTEIN 41, MITOCHONDRIAL"/>
    <property type="match status" value="1"/>
</dbReference>
<dbReference type="KEGG" id="wvi:Weevi_0679"/>
<name>F0P047_WEEVC</name>
<reference evidence="1 2" key="1">
    <citation type="journal article" date="2011" name="Stand. Genomic Sci.">
        <title>Complete genome sequence of Weeksella virosa type strain (9751).</title>
        <authorList>
            <person name="Lang E."/>
            <person name="Teshima H."/>
            <person name="Lucas S."/>
            <person name="Lapidus A."/>
            <person name="Hammon N."/>
            <person name="Deshpande S."/>
            <person name="Nolan M."/>
            <person name="Cheng J.F."/>
            <person name="Pitluck S."/>
            <person name="Liolios K."/>
            <person name="Pagani I."/>
            <person name="Mikhailova N."/>
            <person name="Ivanova N."/>
            <person name="Mavromatis K."/>
            <person name="Pati A."/>
            <person name="Tapia R."/>
            <person name="Han C."/>
            <person name="Goodwin L."/>
            <person name="Chen A."/>
            <person name="Palaniappan K."/>
            <person name="Land M."/>
            <person name="Hauser L."/>
            <person name="Chang Y.J."/>
            <person name="Jeffries C.D."/>
            <person name="Brambilla E.M."/>
            <person name="Kopitz M."/>
            <person name="Rohde M."/>
            <person name="Goker M."/>
            <person name="Tindall B.J."/>
            <person name="Detter J.C."/>
            <person name="Woyke T."/>
            <person name="Bristow J."/>
            <person name="Eisen J.A."/>
            <person name="Markowitz V."/>
            <person name="Hugenholtz P."/>
            <person name="Klenk H.P."/>
            <person name="Kyrpides N.C."/>
        </authorList>
    </citation>
    <scope>NUCLEOTIDE SEQUENCE [LARGE SCALE GENOMIC DNA]</scope>
    <source>
        <strain evidence="2">ATCC 43766 / DSM 16922 / JCM 21250 / NBRC 16016 / NCTC 11634 / CL345/78</strain>
    </source>
</reference>
<evidence type="ECO:0000313" key="1">
    <source>
        <dbReference type="EMBL" id="ADX67394.1"/>
    </source>
</evidence>
<dbReference type="InterPro" id="IPR042184">
    <property type="entry name" value="YqeY/Aim41_N"/>
</dbReference>
<organism evidence="1 2">
    <name type="scientific">Weeksella virosa (strain ATCC 43766 / DSM 16922 / JCM 21250 / CCUG 30538 / CDC 9751 / IAM 14551 / NBRC 16016 / NCTC 11634 / CL345/78)</name>
    <dbReference type="NCBI Taxonomy" id="865938"/>
    <lineage>
        <taxon>Bacteria</taxon>
        <taxon>Pseudomonadati</taxon>
        <taxon>Bacteroidota</taxon>
        <taxon>Flavobacteriia</taxon>
        <taxon>Flavobacteriales</taxon>
        <taxon>Weeksellaceae</taxon>
        <taxon>Weeksella</taxon>
    </lineage>
</organism>
<gene>
    <name evidence="1" type="ordered locus">Weevi_0679</name>
</gene>
<protein>
    <recommendedName>
        <fullName evidence="3">GatB/YqeY domain-containing protein</fullName>
    </recommendedName>
</protein>
<dbReference type="InterPro" id="IPR019004">
    <property type="entry name" value="YqeY/Aim41"/>
</dbReference>
<dbReference type="RefSeq" id="WP_013597785.1">
    <property type="nucleotide sequence ID" value="NC_015144.1"/>
</dbReference>
<evidence type="ECO:0008006" key="3">
    <source>
        <dbReference type="Google" id="ProtNLM"/>
    </source>
</evidence>
<reference evidence="2" key="2">
    <citation type="journal article" date="2011" name="Stand. Genomic Sci.">
        <title>Complete genome sequence of Weeksella virosa type strain (9751T).</title>
        <authorList>
            <person name="Lang E."/>
            <person name="Teshima H."/>
            <person name="Lucas S."/>
            <person name="Lapidus A."/>
            <person name="Hammon N."/>
            <person name="Deshpande S."/>
            <person name="Nolan M."/>
            <person name="Cheng J."/>
            <person name="Pitluck S."/>
            <person name="Liolios K."/>
            <person name="Pagani I."/>
            <person name="Mikhailova N."/>
            <person name="Ivanova N."/>
            <person name="Mavromatis K."/>
            <person name="Pati A."/>
            <person name="Tapia R."/>
            <person name="Han C."/>
            <person name="Goodwin L."/>
            <person name="Chen A."/>
            <person name="Palaniappan K."/>
            <person name="Land M."/>
            <person name="Hauser L."/>
            <person name="Chang Y."/>
            <person name="Jeffries C."/>
            <person name="Brambilla E."/>
            <person name="Kopitz M."/>
            <person name="Rohde M."/>
            <person name="Goker M."/>
            <person name="Tindall B."/>
            <person name="Detter J."/>
            <person name="Woyke T."/>
            <person name="Bristow J."/>
            <person name="Eisen J."/>
            <person name="Markowitz V."/>
            <person name="Hugenholtz P."/>
            <person name="Klenk H."/>
            <person name="Kyrpides N."/>
        </authorList>
    </citation>
    <scope>NUCLEOTIDE SEQUENCE [LARGE SCALE GENOMIC DNA]</scope>
    <source>
        <strain evidence="2">ATCC 43766 / DSM 16922 / JCM 21250 / NBRC 16016 / NCTC 11634 / CL345/78</strain>
    </source>
</reference>
<dbReference type="Gene3D" id="1.10.1510.10">
    <property type="entry name" value="Uncharacterised protein YqeY/AIM41 PF09424, N-terminal domain"/>
    <property type="match status" value="1"/>
</dbReference>
<dbReference type="AlphaFoldDB" id="F0P047"/>
<dbReference type="InterPro" id="IPR023168">
    <property type="entry name" value="GatB_Yqey_C_2"/>
</dbReference>
<accession>F0P047</accession>
<dbReference type="Pfam" id="PF09424">
    <property type="entry name" value="YqeY"/>
    <property type="match status" value="1"/>
</dbReference>
<keyword evidence="2" id="KW-1185">Reference proteome</keyword>
<dbReference type="HOGENOM" id="CLU_079430_2_0_10"/>
<dbReference type="OrthoDB" id="9788127at2"/>
<dbReference type="eggNOG" id="COG1610">
    <property type="taxonomic scope" value="Bacteria"/>
</dbReference>
<proteinExistence type="predicted"/>
<dbReference type="STRING" id="865938.Weevi_0679"/>
<dbReference type="Gene3D" id="1.10.10.410">
    <property type="match status" value="1"/>
</dbReference>
<dbReference type="GO" id="GO:0016884">
    <property type="term" value="F:carbon-nitrogen ligase activity, with glutamine as amido-N-donor"/>
    <property type="evidence" value="ECO:0007669"/>
    <property type="project" value="InterPro"/>
</dbReference>
<evidence type="ECO:0000313" key="2">
    <source>
        <dbReference type="Proteomes" id="UP000008641"/>
    </source>
</evidence>
<dbReference type="InterPro" id="IPR003789">
    <property type="entry name" value="Asn/Gln_tRNA_amidoTrase-B-like"/>
</dbReference>
<dbReference type="EMBL" id="CP002455">
    <property type="protein sequence ID" value="ADX67394.1"/>
    <property type="molecule type" value="Genomic_DNA"/>
</dbReference>
<dbReference type="SUPFAM" id="SSF89095">
    <property type="entry name" value="GatB/YqeY motif"/>
    <property type="match status" value="1"/>
</dbReference>